<keyword evidence="4" id="KW-0547">Nucleotide-binding</keyword>
<comment type="similarity">
    <text evidence="4">Belongs to the ubiquitin-conjugating enzyme family.</text>
</comment>
<dbReference type="InterPro" id="IPR023313">
    <property type="entry name" value="UBQ-conjugating_AS"/>
</dbReference>
<feature type="active site" description="Glycyl thioester intermediate" evidence="3">
    <location>
        <position position="176"/>
    </location>
</feature>
<dbReference type="GO" id="GO:0016740">
    <property type="term" value="F:transferase activity"/>
    <property type="evidence" value="ECO:0007669"/>
    <property type="project" value="UniProtKB-KW"/>
</dbReference>
<dbReference type="EMBL" id="HBIN01018150">
    <property type="protein sequence ID" value="CAE0443793.1"/>
    <property type="molecule type" value="Transcribed_RNA"/>
</dbReference>
<sequence length="258" mass="29383">MWSMVLVRFILFFLYKNIHVKGEDIEKSPREVKCSETSGCFPIDRIVLYICLSLSRRLGLVFDYTYAMSEGSSSNSNNASGTCRPKAHLRPAMQRLMSDLKEMSNEPPEGCSAAPVNEQNLFLWNASIIGPEETPWEGGIYGLRLQFPEIYPSEPPRVQFTCEMYHPNVYSDGTLCLDIIQKNWSPIYTTSSILTSIQSLLTDPNPESPANTGAHMQNYSYIYICLYLYCNVVFLVVGLQTQMQQNFSKLTRKHIEGR</sequence>
<keyword evidence="1" id="KW-0808">Transferase</keyword>
<evidence type="ECO:0000259" key="7">
    <source>
        <dbReference type="PROSITE" id="PS50127"/>
    </source>
</evidence>
<keyword evidence="2 4" id="KW-0833">Ubl conjugation pathway</keyword>
<evidence type="ECO:0000256" key="2">
    <source>
        <dbReference type="ARBA" id="ARBA00022786"/>
    </source>
</evidence>
<feature type="signal peptide" evidence="6">
    <location>
        <begin position="1"/>
        <end position="22"/>
    </location>
</feature>
<proteinExistence type="inferred from homology"/>
<dbReference type="GO" id="GO:0005524">
    <property type="term" value="F:ATP binding"/>
    <property type="evidence" value="ECO:0007669"/>
    <property type="project" value="UniProtKB-UniRule"/>
</dbReference>
<evidence type="ECO:0000256" key="6">
    <source>
        <dbReference type="SAM" id="SignalP"/>
    </source>
</evidence>
<name>A0A7S3PM33_9STRA</name>
<feature type="chain" id="PRO_5030693519" description="UBC core domain-containing protein" evidence="6">
    <location>
        <begin position="23"/>
        <end position="258"/>
    </location>
</feature>
<dbReference type="Gene3D" id="3.10.110.10">
    <property type="entry name" value="Ubiquitin Conjugating Enzyme"/>
    <property type="match status" value="1"/>
</dbReference>
<feature type="domain" description="UBC core" evidence="7">
    <location>
        <begin position="91"/>
        <end position="241"/>
    </location>
</feature>
<accession>A0A7S3PM33</accession>
<evidence type="ECO:0000256" key="4">
    <source>
        <dbReference type="RuleBase" id="RU362109"/>
    </source>
</evidence>
<keyword evidence="6" id="KW-0732">Signal</keyword>
<dbReference type="CDD" id="cd23790">
    <property type="entry name" value="UBCc_UBE2A_2B"/>
    <property type="match status" value="1"/>
</dbReference>
<dbReference type="Pfam" id="PF00179">
    <property type="entry name" value="UQ_con"/>
    <property type="match status" value="1"/>
</dbReference>
<dbReference type="PROSITE" id="PS00183">
    <property type="entry name" value="UBC_1"/>
    <property type="match status" value="1"/>
</dbReference>
<organism evidence="8">
    <name type="scientific">Aplanochytrium stocchinoi</name>
    <dbReference type="NCBI Taxonomy" id="215587"/>
    <lineage>
        <taxon>Eukaryota</taxon>
        <taxon>Sar</taxon>
        <taxon>Stramenopiles</taxon>
        <taxon>Bigyra</taxon>
        <taxon>Labyrinthulomycetes</taxon>
        <taxon>Thraustochytrida</taxon>
        <taxon>Thraustochytriidae</taxon>
        <taxon>Aplanochytrium</taxon>
    </lineage>
</organism>
<protein>
    <recommendedName>
        <fullName evidence="7">UBC core domain-containing protein</fullName>
    </recommendedName>
</protein>
<dbReference type="PROSITE" id="PS50127">
    <property type="entry name" value="UBC_2"/>
    <property type="match status" value="1"/>
</dbReference>
<evidence type="ECO:0000256" key="1">
    <source>
        <dbReference type="ARBA" id="ARBA00022679"/>
    </source>
</evidence>
<dbReference type="AlphaFoldDB" id="A0A7S3PM33"/>
<dbReference type="InterPro" id="IPR050113">
    <property type="entry name" value="Ub_conjugating_enzyme"/>
</dbReference>
<feature type="transmembrane region" description="Helical" evidence="5">
    <location>
        <begin position="221"/>
        <end position="239"/>
    </location>
</feature>
<keyword evidence="4" id="KW-0067">ATP-binding</keyword>
<gene>
    <name evidence="8" type="ORF">ASTO00021_LOCUS13848</name>
</gene>
<evidence type="ECO:0000313" key="8">
    <source>
        <dbReference type="EMBL" id="CAE0443793.1"/>
    </source>
</evidence>
<evidence type="ECO:0000256" key="5">
    <source>
        <dbReference type="SAM" id="Phobius"/>
    </source>
</evidence>
<keyword evidence="5" id="KW-0812">Transmembrane</keyword>
<dbReference type="SUPFAM" id="SSF54495">
    <property type="entry name" value="UBC-like"/>
    <property type="match status" value="1"/>
</dbReference>
<dbReference type="SMART" id="SM00212">
    <property type="entry name" value="UBCc"/>
    <property type="match status" value="1"/>
</dbReference>
<keyword evidence="5" id="KW-1133">Transmembrane helix</keyword>
<evidence type="ECO:0000256" key="3">
    <source>
        <dbReference type="PROSITE-ProRule" id="PRU10133"/>
    </source>
</evidence>
<keyword evidence="5" id="KW-0472">Membrane</keyword>
<dbReference type="InterPro" id="IPR000608">
    <property type="entry name" value="UBC"/>
</dbReference>
<dbReference type="InterPro" id="IPR016135">
    <property type="entry name" value="UBQ-conjugating_enzyme/RWD"/>
</dbReference>
<dbReference type="PANTHER" id="PTHR24067">
    <property type="entry name" value="UBIQUITIN-CONJUGATING ENZYME E2"/>
    <property type="match status" value="1"/>
</dbReference>
<reference evidence="8" key="1">
    <citation type="submission" date="2021-01" db="EMBL/GenBank/DDBJ databases">
        <authorList>
            <person name="Corre E."/>
            <person name="Pelletier E."/>
            <person name="Niang G."/>
            <person name="Scheremetjew M."/>
            <person name="Finn R."/>
            <person name="Kale V."/>
            <person name="Holt S."/>
            <person name="Cochrane G."/>
            <person name="Meng A."/>
            <person name="Brown T."/>
            <person name="Cohen L."/>
        </authorList>
    </citation>
    <scope>NUCLEOTIDE SEQUENCE</scope>
    <source>
        <strain evidence="8">GSBS06</strain>
    </source>
</reference>